<gene>
    <name evidence="7" type="ORF">METZ01_LOCUS106681</name>
</gene>
<dbReference type="GO" id="GO:0046872">
    <property type="term" value="F:metal ion binding"/>
    <property type="evidence" value="ECO:0007669"/>
    <property type="project" value="UniProtKB-KW"/>
</dbReference>
<evidence type="ECO:0000256" key="1">
    <source>
        <dbReference type="ARBA" id="ARBA00022714"/>
    </source>
</evidence>
<reference evidence="7" key="1">
    <citation type="submission" date="2018-05" db="EMBL/GenBank/DDBJ databases">
        <authorList>
            <person name="Lanie J.A."/>
            <person name="Ng W.-L."/>
            <person name="Kazmierczak K.M."/>
            <person name="Andrzejewski T.M."/>
            <person name="Davidsen T.M."/>
            <person name="Wayne K.J."/>
            <person name="Tettelin H."/>
            <person name="Glass J.I."/>
            <person name="Rusch D."/>
            <person name="Podicherti R."/>
            <person name="Tsui H.-C.T."/>
            <person name="Winkler M.E."/>
        </authorList>
    </citation>
    <scope>NUCLEOTIDE SEQUENCE</scope>
</reference>
<name>A0A381WPE1_9ZZZZ</name>
<dbReference type="EMBL" id="UINC01012306">
    <property type="protein sequence ID" value="SVA53827.1"/>
    <property type="molecule type" value="Genomic_DNA"/>
</dbReference>
<feature type="domain" description="Rieske" evidence="6">
    <location>
        <begin position="4"/>
        <end position="98"/>
    </location>
</feature>
<keyword evidence="1" id="KW-0001">2Fe-2S</keyword>
<dbReference type="AlphaFoldDB" id="A0A381WPE1"/>
<keyword evidence="4" id="KW-0411">Iron-sulfur</keyword>
<organism evidence="7">
    <name type="scientific">marine metagenome</name>
    <dbReference type="NCBI Taxonomy" id="408172"/>
    <lineage>
        <taxon>unclassified sequences</taxon>
        <taxon>metagenomes</taxon>
        <taxon>ecological metagenomes</taxon>
    </lineage>
</organism>
<dbReference type="PANTHER" id="PTHR21496">
    <property type="entry name" value="FERREDOXIN-RELATED"/>
    <property type="match status" value="1"/>
</dbReference>
<evidence type="ECO:0000259" key="6">
    <source>
        <dbReference type="PROSITE" id="PS51296"/>
    </source>
</evidence>
<evidence type="ECO:0000256" key="4">
    <source>
        <dbReference type="ARBA" id="ARBA00023014"/>
    </source>
</evidence>
<dbReference type="CDD" id="cd03528">
    <property type="entry name" value="Rieske_RO_ferredoxin"/>
    <property type="match status" value="1"/>
</dbReference>
<keyword evidence="2" id="KW-0479">Metal-binding</keyword>
<dbReference type="PROSITE" id="PS51296">
    <property type="entry name" value="RIESKE"/>
    <property type="match status" value="1"/>
</dbReference>
<dbReference type="Pfam" id="PF00355">
    <property type="entry name" value="Rieske"/>
    <property type="match status" value="1"/>
</dbReference>
<evidence type="ECO:0000256" key="2">
    <source>
        <dbReference type="ARBA" id="ARBA00022723"/>
    </source>
</evidence>
<dbReference type="Gene3D" id="2.102.10.10">
    <property type="entry name" value="Rieske [2Fe-2S] iron-sulphur domain"/>
    <property type="match status" value="1"/>
</dbReference>
<proteinExistence type="predicted"/>
<comment type="cofactor">
    <cofactor evidence="5">
        <name>[2Fe-2S] cluster</name>
        <dbReference type="ChEBI" id="CHEBI:190135"/>
    </cofactor>
</comment>
<dbReference type="PANTHER" id="PTHR21496:SF0">
    <property type="entry name" value="RIESKE DOMAIN-CONTAINING PROTEIN"/>
    <property type="match status" value="1"/>
</dbReference>
<sequence>MPEHIVGKTSDIDEGTGKTFTIEGQTIAVFNKSGEIFAIEDTCKHKGGSLGEGELDGDTITCPLHGWQYNITNGECLMNPQVKIKNFPVKVENGEISVEV</sequence>
<evidence type="ECO:0000313" key="7">
    <source>
        <dbReference type="EMBL" id="SVA53827.1"/>
    </source>
</evidence>
<dbReference type="InterPro" id="IPR017941">
    <property type="entry name" value="Rieske_2Fe-2S"/>
</dbReference>
<accession>A0A381WPE1</accession>
<evidence type="ECO:0000256" key="3">
    <source>
        <dbReference type="ARBA" id="ARBA00023004"/>
    </source>
</evidence>
<evidence type="ECO:0000256" key="5">
    <source>
        <dbReference type="ARBA" id="ARBA00034078"/>
    </source>
</evidence>
<dbReference type="GO" id="GO:0051537">
    <property type="term" value="F:2 iron, 2 sulfur cluster binding"/>
    <property type="evidence" value="ECO:0007669"/>
    <property type="project" value="UniProtKB-KW"/>
</dbReference>
<dbReference type="SUPFAM" id="SSF50022">
    <property type="entry name" value="ISP domain"/>
    <property type="match status" value="1"/>
</dbReference>
<keyword evidence="3" id="KW-0408">Iron</keyword>
<protein>
    <recommendedName>
        <fullName evidence="6">Rieske domain-containing protein</fullName>
    </recommendedName>
</protein>
<dbReference type="InterPro" id="IPR036922">
    <property type="entry name" value="Rieske_2Fe-2S_sf"/>
</dbReference>